<dbReference type="Pfam" id="PF00562">
    <property type="entry name" value="RNA_pol_Rpb2_6"/>
    <property type="match status" value="1"/>
</dbReference>
<dbReference type="InterPro" id="IPR042107">
    <property type="entry name" value="DNA-dir_RNA_pol_bsu_ext_1_sf"/>
</dbReference>
<dbReference type="InterPro" id="IPR010243">
    <property type="entry name" value="RNA_pol_bsu_bac"/>
</dbReference>
<dbReference type="Gene3D" id="3.90.1110.10">
    <property type="entry name" value="RNA polymerase Rpb2, domain 2"/>
    <property type="match status" value="1"/>
</dbReference>
<dbReference type="Proteomes" id="UP000647235">
    <property type="component" value="Unassembled WGS sequence"/>
</dbReference>
<dbReference type="Gene3D" id="2.40.270.10">
    <property type="entry name" value="DNA-directed RNA polymerase, subunit 2, domain 6"/>
    <property type="match status" value="2"/>
</dbReference>
<dbReference type="NCBIfam" id="NF001616">
    <property type="entry name" value="PRK00405.1"/>
    <property type="match status" value="1"/>
</dbReference>
<dbReference type="Pfam" id="PF04565">
    <property type="entry name" value="RNA_pol_Rpb2_3"/>
    <property type="match status" value="1"/>
</dbReference>
<name>A0ABR7EVH8_9FIRM</name>
<dbReference type="GO" id="GO:0003899">
    <property type="term" value="F:DNA-directed RNA polymerase activity"/>
    <property type="evidence" value="ECO:0007669"/>
    <property type="project" value="UniProtKB-EC"/>
</dbReference>
<feature type="domain" description="DNA-directed RNA polymerase subunit 2 hybrid-binding" evidence="10">
    <location>
        <begin position="706"/>
        <end position="1131"/>
    </location>
</feature>
<evidence type="ECO:0000259" key="11">
    <source>
        <dbReference type="Pfam" id="PF04560"/>
    </source>
</evidence>
<dbReference type="Gene3D" id="2.40.50.100">
    <property type="match status" value="1"/>
</dbReference>
<dbReference type="HAMAP" id="MF_01321">
    <property type="entry name" value="RNApol_bact_RpoB"/>
    <property type="match status" value="1"/>
</dbReference>
<dbReference type="InterPro" id="IPR007645">
    <property type="entry name" value="RNA_pol_Rpb2_3"/>
</dbReference>
<comment type="similarity">
    <text evidence="6 7">Belongs to the RNA polymerase beta chain family.</text>
</comment>
<evidence type="ECO:0000259" key="10">
    <source>
        <dbReference type="Pfam" id="PF00562"/>
    </source>
</evidence>
<feature type="domain" description="RNA polymerase Rpb2" evidence="14">
    <location>
        <begin position="496"/>
        <end position="564"/>
    </location>
</feature>
<dbReference type="InterPro" id="IPR007121">
    <property type="entry name" value="RNA_pol_bsu_CS"/>
</dbReference>
<dbReference type="SUPFAM" id="SSF64484">
    <property type="entry name" value="beta and beta-prime subunits of DNA dependent RNA-polymerase"/>
    <property type="match status" value="1"/>
</dbReference>
<dbReference type="Pfam" id="PF04560">
    <property type="entry name" value="RNA_pol_Rpb2_7"/>
    <property type="match status" value="1"/>
</dbReference>
<evidence type="ECO:0000256" key="5">
    <source>
        <dbReference type="ARBA" id="ARBA00048552"/>
    </source>
</evidence>
<accession>A0ABR7EVH8</accession>
<dbReference type="PROSITE" id="PS01166">
    <property type="entry name" value="RNA_POL_BETA"/>
    <property type="match status" value="1"/>
</dbReference>
<keyword evidence="1 6" id="KW-0240">DNA-directed RNA polymerase</keyword>
<keyword evidence="17" id="KW-1185">Reference proteome</keyword>
<protein>
    <recommendedName>
        <fullName evidence="6 8">DNA-directed RNA polymerase subunit beta</fullName>
        <shortName evidence="6">RNAP subunit beta</shortName>
        <ecNumber evidence="6 8">2.7.7.6</ecNumber>
    </recommendedName>
    <alternativeName>
        <fullName evidence="6">RNA polymerase subunit beta</fullName>
    </alternativeName>
    <alternativeName>
        <fullName evidence="6">Transcriptase subunit beta</fullName>
    </alternativeName>
</protein>
<dbReference type="InterPro" id="IPR019462">
    <property type="entry name" value="DNA-dir_RNA_pol_bsu_external_1"/>
</dbReference>
<reference evidence="16 17" key="1">
    <citation type="submission" date="2020-08" db="EMBL/GenBank/DDBJ databases">
        <title>Genome public.</title>
        <authorList>
            <person name="Liu C."/>
            <person name="Sun Q."/>
        </authorList>
    </citation>
    <scope>NUCLEOTIDE SEQUENCE [LARGE SCALE GENOMIC DNA]</scope>
    <source>
        <strain evidence="16 17">NSJ-36</strain>
    </source>
</reference>
<evidence type="ECO:0000256" key="1">
    <source>
        <dbReference type="ARBA" id="ARBA00022478"/>
    </source>
</evidence>
<proteinExistence type="inferred from homology"/>
<dbReference type="Gene3D" id="3.90.1800.10">
    <property type="entry name" value="RNA polymerase alpha subunit dimerisation domain"/>
    <property type="match status" value="1"/>
</dbReference>
<dbReference type="InterPro" id="IPR037034">
    <property type="entry name" value="RNA_pol_Rpb2_2_sf"/>
</dbReference>
<evidence type="ECO:0000313" key="17">
    <source>
        <dbReference type="Proteomes" id="UP000647235"/>
    </source>
</evidence>
<keyword evidence="2 6" id="KW-0808">Transferase</keyword>
<feature type="domain" description="RNA polymerase Rpb2" evidence="12">
    <location>
        <begin position="144"/>
        <end position="289"/>
    </location>
</feature>
<comment type="catalytic activity">
    <reaction evidence="5 6 8">
        <text>RNA(n) + a ribonucleoside 5'-triphosphate = RNA(n+1) + diphosphate</text>
        <dbReference type="Rhea" id="RHEA:21248"/>
        <dbReference type="Rhea" id="RHEA-COMP:14527"/>
        <dbReference type="Rhea" id="RHEA-COMP:17342"/>
        <dbReference type="ChEBI" id="CHEBI:33019"/>
        <dbReference type="ChEBI" id="CHEBI:61557"/>
        <dbReference type="ChEBI" id="CHEBI:140395"/>
        <dbReference type="EC" id="2.7.7.6"/>
    </reaction>
</comment>
<dbReference type="InterPro" id="IPR007642">
    <property type="entry name" value="RNA_pol_Rpb2_2"/>
</dbReference>
<dbReference type="CDD" id="cd00653">
    <property type="entry name" value="RNA_pol_B_RPB2"/>
    <property type="match status" value="1"/>
</dbReference>
<feature type="domain" description="RNA polymerase Rpb2" evidence="12">
    <location>
        <begin position="403"/>
        <end position="437"/>
    </location>
</feature>
<dbReference type="InterPro" id="IPR015712">
    <property type="entry name" value="DNA-dir_RNA_pol_su2"/>
</dbReference>
<dbReference type="GO" id="GO:0000428">
    <property type="term" value="C:DNA-directed RNA polymerase complex"/>
    <property type="evidence" value="ECO:0007669"/>
    <property type="project" value="UniProtKB-KW"/>
</dbReference>
<feature type="domain" description="RNA polymerase beta subunit protrusion" evidence="13">
    <location>
        <begin position="31"/>
        <end position="482"/>
    </location>
</feature>
<comment type="subunit">
    <text evidence="6 8">The RNAP catalytic core consists of 2 alpha, 1 beta, 1 beta' and 1 omega subunit. When a sigma factor is associated with the core the holoenzyme is formed, which can initiate transcription.</text>
</comment>
<evidence type="ECO:0000256" key="6">
    <source>
        <dbReference type="HAMAP-Rule" id="MF_01321"/>
    </source>
</evidence>
<comment type="function">
    <text evidence="6 8">DNA-dependent RNA polymerase catalyzes the transcription of DNA into RNA using the four ribonucleoside triphosphates as substrates.</text>
</comment>
<dbReference type="InterPro" id="IPR007641">
    <property type="entry name" value="RNA_pol_Rpb2_7"/>
</dbReference>
<evidence type="ECO:0000256" key="7">
    <source>
        <dbReference type="RuleBase" id="RU000434"/>
    </source>
</evidence>
<feature type="domain" description="DNA-directed RNA polymerase beta subunit external 1" evidence="15">
    <location>
        <begin position="574"/>
        <end position="644"/>
    </location>
</feature>
<evidence type="ECO:0000259" key="12">
    <source>
        <dbReference type="Pfam" id="PF04561"/>
    </source>
</evidence>
<evidence type="ECO:0000256" key="9">
    <source>
        <dbReference type="SAM" id="MobiDB-lite"/>
    </source>
</evidence>
<evidence type="ECO:0000259" key="15">
    <source>
        <dbReference type="Pfam" id="PF10385"/>
    </source>
</evidence>
<dbReference type="Pfam" id="PF04561">
    <property type="entry name" value="RNA_pol_Rpb2_2"/>
    <property type="match status" value="2"/>
</dbReference>
<feature type="region of interest" description="Disordered" evidence="9">
    <location>
        <begin position="1258"/>
        <end position="1287"/>
    </location>
</feature>
<dbReference type="InterPro" id="IPR007644">
    <property type="entry name" value="RNA_pol_bsu_protrusion"/>
</dbReference>
<evidence type="ECO:0000256" key="3">
    <source>
        <dbReference type="ARBA" id="ARBA00022695"/>
    </source>
</evidence>
<dbReference type="Gene3D" id="3.90.1100.10">
    <property type="match status" value="1"/>
</dbReference>
<dbReference type="NCBIfam" id="TIGR02013">
    <property type="entry name" value="rpoB"/>
    <property type="match status" value="1"/>
</dbReference>
<evidence type="ECO:0000256" key="2">
    <source>
        <dbReference type="ARBA" id="ARBA00022679"/>
    </source>
</evidence>
<dbReference type="Gene3D" id="2.30.150.10">
    <property type="entry name" value="DNA-directed RNA polymerase, beta subunit, external 1 domain"/>
    <property type="match status" value="1"/>
</dbReference>
<feature type="domain" description="RNA polymerase Rpb2" evidence="11">
    <location>
        <begin position="1133"/>
        <end position="1207"/>
    </location>
</feature>
<keyword evidence="3 6" id="KW-0548">Nucleotidyltransferase</keyword>
<evidence type="ECO:0000256" key="8">
    <source>
        <dbReference type="RuleBase" id="RU363031"/>
    </source>
</evidence>
<dbReference type="Pfam" id="PF04563">
    <property type="entry name" value="RNA_pol_Rpb2_1"/>
    <property type="match status" value="1"/>
</dbReference>
<evidence type="ECO:0000256" key="4">
    <source>
        <dbReference type="ARBA" id="ARBA00023163"/>
    </source>
</evidence>
<dbReference type="EMBL" id="JACOOY010000010">
    <property type="protein sequence ID" value="MBC5665363.1"/>
    <property type="molecule type" value="Genomic_DNA"/>
</dbReference>
<comment type="caution">
    <text evidence="16">The sequence shown here is derived from an EMBL/GenBank/DDBJ whole genome shotgun (WGS) entry which is preliminary data.</text>
</comment>
<dbReference type="InterPro" id="IPR007120">
    <property type="entry name" value="DNA-dir_RNAP_su2_dom"/>
</dbReference>
<sequence>MEKNRIRPIKSGKSSRMSYSRQKEVLQMPNLIEVQKDSYQWFLDEGLKEVFDDISPIADYSGHLSLEFVDFTLCENEVKYTIDECKERDATYAAPLKVRVRLHNKETDEINEHEIFMGDLPLMTATGTFVINGAERVIVSQLVRSPGIYYAISHDKVGKKLYSATVIPNRGAWLEYETDSNDVFYVRVDRTRKVPITVLIRALGVGTNPEILEVFGEEPKILASFEKDAATNYQEGLLELYKKIRPGEPLAVDSAESLITSMFFDPRRYDLAKVGRYKFNKKLLLKNRISGQILAEDVASVLTGEVIAEAGTKVTREIADEIQNAAVPYVWIELPEEDRKVKVLSNLMVDLKTVVDIDPAEVGVTELVYYPVLANLLEESAGDIDELKDAIRRDIHDLIPKHITKEDIFASINYNMHLEYGLGNDDDIDHLGNRRIRAVGELLQNQYRIGLSRLERVVRERMTTQDLEGISPQSLINIKPVTAAVKEFFGSSQLSQFMDQNNPLGELTHKRRLSALGPGGLSRDRAGFEVRDVHYSHYGRMCPIETPEGPNIGLINSLASYARINQYGFVEAPYRKIDHSDPENPRVTDEVVYMTADEEDNYHVAQANEQLDAEGHFVRKNVSGRYREETQEYERKMFDYMDVSPKMVFSVATALIPFLENDDANRALMGSNMQRQAVPLLITEAPVVGTGMEEKTAVDSGVCVVAEEGGIVERSTSTEIQIKQDDGKLRKYKLTKFQRSNQSNCYNQRAIVFKGDRVEAGDVIADGPSTSNGELALGKNPLIGFMTWEGYNYEDAVLLSERLVQDDVYTSVHIEEYEAEARDTKLGPEEITRDIPGVGDEALKDLDDRGIIRIGAEVRAGDILVGKVTPKGETELTAEERLLRAIFGEKAREVRDTSLKVPHGEYGIVVDAKVFTRENGDEMSPGVNQSVRIYIAQKRKISVGDKMAGRHGNKGVVSRVLPVEDMPFLPNGRPLDIVLNPLGVPSRMNIGQVLEIHLSLAAKALGFNIATPVFDGANENDIMDTLDLANDYVNLSWEEFKAKHEQELLPEVLDYLYENRDHRKLWKGVPLSRDGKVRLRDGRTGEFFDSPVTIGHMHYLKLHHLVDDKIHARSTGPYSLVTQQPLGGKAQFGGQRFGEMEVWALEAYGASYTLQEILTVKSDDVIGRVKTYEAIIKGENIPEPGIPESFKVLLKELQSLGLDVRVLRDDNTEVEIMETSEMGNTDFRSLIEGDRRYGQDDDFGKHGYTEQEFQGEELVDVEEEPEEDDFSIDFNETDDYAYDADNE</sequence>
<dbReference type="Pfam" id="PF10385">
    <property type="entry name" value="RNA_pol_Rpb2_45"/>
    <property type="match status" value="1"/>
</dbReference>
<gene>
    <name evidence="6" type="primary">rpoB</name>
    <name evidence="16" type="ORF">H8S07_08735</name>
</gene>
<keyword evidence="4 6" id="KW-0804">Transcription</keyword>
<dbReference type="PANTHER" id="PTHR20856">
    <property type="entry name" value="DNA-DIRECTED RNA POLYMERASE I SUBUNIT 2"/>
    <property type="match status" value="1"/>
</dbReference>
<dbReference type="EC" id="2.7.7.6" evidence="6 8"/>
<evidence type="ECO:0000259" key="14">
    <source>
        <dbReference type="Pfam" id="PF04565"/>
    </source>
</evidence>
<evidence type="ECO:0000313" key="16">
    <source>
        <dbReference type="EMBL" id="MBC5665363.1"/>
    </source>
</evidence>
<organism evidence="16 17">
    <name type="scientific">Dorea hominis</name>
    <dbReference type="NCBI Taxonomy" id="2763040"/>
    <lineage>
        <taxon>Bacteria</taxon>
        <taxon>Bacillati</taxon>
        <taxon>Bacillota</taxon>
        <taxon>Clostridia</taxon>
        <taxon>Lachnospirales</taxon>
        <taxon>Lachnospiraceae</taxon>
        <taxon>Dorea</taxon>
    </lineage>
</organism>
<dbReference type="InterPro" id="IPR037033">
    <property type="entry name" value="DNA-dir_RNAP_su2_hyb_sf"/>
</dbReference>
<evidence type="ECO:0000259" key="13">
    <source>
        <dbReference type="Pfam" id="PF04563"/>
    </source>
</evidence>
<dbReference type="RefSeq" id="WP_021860193.1">
    <property type="nucleotide sequence ID" value="NZ_JACOOY010000010.1"/>
</dbReference>